<dbReference type="Proteomes" id="UP000729402">
    <property type="component" value="Unassembled WGS sequence"/>
</dbReference>
<dbReference type="EMBL" id="JAAALK010000085">
    <property type="protein sequence ID" value="KAG8083248.1"/>
    <property type="molecule type" value="Genomic_DNA"/>
</dbReference>
<keyword evidence="3" id="KW-1185">Reference proteome</keyword>
<feature type="region of interest" description="Disordered" evidence="1">
    <location>
        <begin position="76"/>
        <end position="100"/>
    </location>
</feature>
<evidence type="ECO:0000313" key="3">
    <source>
        <dbReference type="Proteomes" id="UP000729402"/>
    </source>
</evidence>
<gene>
    <name evidence="2" type="ORF">GUJ93_ZPchr0015g6907</name>
</gene>
<organism evidence="2 3">
    <name type="scientific">Zizania palustris</name>
    <name type="common">Northern wild rice</name>
    <dbReference type="NCBI Taxonomy" id="103762"/>
    <lineage>
        <taxon>Eukaryota</taxon>
        <taxon>Viridiplantae</taxon>
        <taxon>Streptophyta</taxon>
        <taxon>Embryophyta</taxon>
        <taxon>Tracheophyta</taxon>
        <taxon>Spermatophyta</taxon>
        <taxon>Magnoliopsida</taxon>
        <taxon>Liliopsida</taxon>
        <taxon>Poales</taxon>
        <taxon>Poaceae</taxon>
        <taxon>BOP clade</taxon>
        <taxon>Oryzoideae</taxon>
        <taxon>Oryzeae</taxon>
        <taxon>Zizaniinae</taxon>
        <taxon>Zizania</taxon>
    </lineage>
</organism>
<name>A0A8J5SYJ0_ZIZPA</name>
<accession>A0A8J5SYJ0</accession>
<protein>
    <submittedName>
        <fullName evidence="2">Uncharacterized protein</fullName>
    </submittedName>
</protein>
<feature type="compositionally biased region" description="Low complexity" evidence="1">
    <location>
        <begin position="76"/>
        <end position="85"/>
    </location>
</feature>
<evidence type="ECO:0000313" key="2">
    <source>
        <dbReference type="EMBL" id="KAG8083248.1"/>
    </source>
</evidence>
<reference evidence="2" key="2">
    <citation type="submission" date="2021-02" db="EMBL/GenBank/DDBJ databases">
        <authorList>
            <person name="Kimball J.A."/>
            <person name="Haas M.W."/>
            <person name="Macchietto M."/>
            <person name="Kono T."/>
            <person name="Duquette J."/>
            <person name="Shao M."/>
        </authorList>
    </citation>
    <scope>NUCLEOTIDE SEQUENCE</scope>
    <source>
        <tissue evidence="2">Fresh leaf tissue</tissue>
    </source>
</reference>
<dbReference type="AlphaFoldDB" id="A0A8J5SYJ0"/>
<proteinExistence type="predicted"/>
<comment type="caution">
    <text evidence="2">The sequence shown here is derived from an EMBL/GenBank/DDBJ whole genome shotgun (WGS) entry which is preliminary data.</text>
</comment>
<sequence>MTPAQMTSSSLPSFICRSLYGQTTFCHFLSNWRHVTCHIIFFHHVAFFFLLLSPTPPAGRHHHVHPRPCRPRALALQPPHAAAEAAPREAEAGVVAGEKS</sequence>
<reference evidence="2" key="1">
    <citation type="journal article" date="2021" name="bioRxiv">
        <title>Whole Genome Assembly and Annotation of Northern Wild Rice, Zizania palustris L., Supports a Whole Genome Duplication in the Zizania Genus.</title>
        <authorList>
            <person name="Haas M."/>
            <person name="Kono T."/>
            <person name="Macchietto M."/>
            <person name="Millas R."/>
            <person name="McGilp L."/>
            <person name="Shao M."/>
            <person name="Duquette J."/>
            <person name="Hirsch C.N."/>
            <person name="Kimball J."/>
        </authorList>
    </citation>
    <scope>NUCLEOTIDE SEQUENCE</scope>
    <source>
        <tissue evidence="2">Fresh leaf tissue</tissue>
    </source>
</reference>
<evidence type="ECO:0000256" key="1">
    <source>
        <dbReference type="SAM" id="MobiDB-lite"/>
    </source>
</evidence>